<name>A0ABW1D9Y6_9ACTN</name>
<evidence type="ECO:0000313" key="5">
    <source>
        <dbReference type="Proteomes" id="UP001596058"/>
    </source>
</evidence>
<evidence type="ECO:0000259" key="3">
    <source>
        <dbReference type="PROSITE" id="PS51123"/>
    </source>
</evidence>
<accession>A0ABW1D9Y6</accession>
<feature type="region of interest" description="Disordered" evidence="2">
    <location>
        <begin position="215"/>
        <end position="235"/>
    </location>
</feature>
<evidence type="ECO:0000256" key="2">
    <source>
        <dbReference type="SAM" id="MobiDB-lite"/>
    </source>
</evidence>
<dbReference type="Pfam" id="PF00691">
    <property type="entry name" value="OmpA"/>
    <property type="match status" value="1"/>
</dbReference>
<dbReference type="InterPro" id="IPR006665">
    <property type="entry name" value="OmpA-like"/>
</dbReference>
<organism evidence="4 5">
    <name type="scientific">Nonomuraea insulae</name>
    <dbReference type="NCBI Taxonomy" id="1616787"/>
    <lineage>
        <taxon>Bacteria</taxon>
        <taxon>Bacillati</taxon>
        <taxon>Actinomycetota</taxon>
        <taxon>Actinomycetes</taxon>
        <taxon>Streptosporangiales</taxon>
        <taxon>Streptosporangiaceae</taxon>
        <taxon>Nonomuraea</taxon>
    </lineage>
</organism>
<evidence type="ECO:0000256" key="1">
    <source>
        <dbReference type="PROSITE-ProRule" id="PRU00473"/>
    </source>
</evidence>
<dbReference type="RefSeq" id="WP_379523789.1">
    <property type="nucleotide sequence ID" value="NZ_JBHSPA010000111.1"/>
</dbReference>
<comment type="caution">
    <text evidence="4">The sequence shown here is derived from an EMBL/GenBank/DDBJ whole genome shotgun (WGS) entry which is preliminary data.</text>
</comment>
<keyword evidence="5" id="KW-1185">Reference proteome</keyword>
<gene>
    <name evidence="4" type="ORF">ACFPZ3_61930</name>
</gene>
<dbReference type="SUPFAM" id="SSF103088">
    <property type="entry name" value="OmpA-like"/>
    <property type="match status" value="1"/>
</dbReference>
<keyword evidence="1" id="KW-0472">Membrane</keyword>
<protein>
    <submittedName>
        <fullName evidence="4">OmpA family protein</fullName>
    </submittedName>
</protein>
<proteinExistence type="predicted"/>
<reference evidence="5" key="1">
    <citation type="journal article" date="2019" name="Int. J. Syst. Evol. Microbiol.">
        <title>The Global Catalogue of Microorganisms (GCM) 10K type strain sequencing project: providing services to taxonomists for standard genome sequencing and annotation.</title>
        <authorList>
            <consortium name="The Broad Institute Genomics Platform"/>
            <consortium name="The Broad Institute Genome Sequencing Center for Infectious Disease"/>
            <person name="Wu L."/>
            <person name="Ma J."/>
        </authorList>
    </citation>
    <scope>NUCLEOTIDE SEQUENCE [LARGE SCALE GENOMIC DNA]</scope>
    <source>
        <strain evidence="5">CCUG 53903</strain>
    </source>
</reference>
<dbReference type="InterPro" id="IPR036737">
    <property type="entry name" value="OmpA-like_sf"/>
</dbReference>
<sequence>MITSTSCACGPAPAKIVMIAEKTDRVAGLVPQQVRARAHALAGSGGGELRVYAAGRTVAEIGRINLLITRGGQSEGDDKLRRLGVDRRLESLGEAIAASKVGARGFDLYAALQAAEDAAAEGSRDVTLATTVLGSTVPPLDMARLTAADPKQAVEHAMKGPLRTIDLSGVVLRPVLLTPVGQKPLSAGSEVWREQFIVELGTALGARVVDPVRNRETSPPWAHPSMLAPIPSIETDPGPRRIDAAAFRPETAVLLDPQAVQSKIKKIIGSYAAGSHVLVTGYCAKFGGNADSARALSRDRAQVITDLLVEAGVSPKLVRTVGKGWDVRADNDKPATDKAQRVVIVDFIQARDQ</sequence>
<dbReference type="EMBL" id="JBHSPA010000111">
    <property type="protein sequence ID" value="MFC5834376.1"/>
    <property type="molecule type" value="Genomic_DNA"/>
</dbReference>
<dbReference type="PROSITE" id="PS51123">
    <property type="entry name" value="OMPA_2"/>
    <property type="match status" value="1"/>
</dbReference>
<feature type="domain" description="OmpA-like" evidence="3">
    <location>
        <begin position="234"/>
        <end position="353"/>
    </location>
</feature>
<evidence type="ECO:0000313" key="4">
    <source>
        <dbReference type="EMBL" id="MFC5834376.1"/>
    </source>
</evidence>
<dbReference type="Proteomes" id="UP001596058">
    <property type="component" value="Unassembled WGS sequence"/>
</dbReference>
<dbReference type="Gene3D" id="3.30.1330.60">
    <property type="entry name" value="OmpA-like domain"/>
    <property type="match status" value="1"/>
</dbReference>